<evidence type="ECO:0000256" key="4">
    <source>
        <dbReference type="ARBA" id="ARBA00023136"/>
    </source>
</evidence>
<feature type="transmembrane region" description="Helical" evidence="6">
    <location>
        <begin position="263"/>
        <end position="283"/>
    </location>
</feature>
<evidence type="ECO:0000256" key="5">
    <source>
        <dbReference type="SAM" id="MobiDB-lite"/>
    </source>
</evidence>
<keyword evidence="3 6" id="KW-1133">Transmembrane helix</keyword>
<keyword evidence="2 6" id="KW-0812">Transmembrane</keyword>
<organism evidence="8 9">
    <name type="scientific">Natrialba aegyptia DSM 13077</name>
    <dbReference type="NCBI Taxonomy" id="1227491"/>
    <lineage>
        <taxon>Archaea</taxon>
        <taxon>Methanobacteriati</taxon>
        <taxon>Methanobacteriota</taxon>
        <taxon>Stenosarchaea group</taxon>
        <taxon>Halobacteria</taxon>
        <taxon>Halobacteriales</taxon>
        <taxon>Natrialbaceae</taxon>
        <taxon>Natrialba</taxon>
    </lineage>
</organism>
<dbReference type="GO" id="GO:0016020">
    <property type="term" value="C:membrane"/>
    <property type="evidence" value="ECO:0007669"/>
    <property type="project" value="UniProtKB-SubCell"/>
</dbReference>
<sequence>MRPFTAALAGIILATLALSVGIVSRLQPDRRWRDSLQSRLLFGVPWGTLIAIAVVLAVYLFVQDGLTDPAEPVTIPYRAWSYFSPVGMLTASFAHASPSHLVSNLAGTAVVAPIAEFAWGHYPSDRARTRPDETGRSLWRTPWIRAVVWFPLAVIAVGLVTSLFALGPVIGFSGVVFAFMGFAIVHYPIRTLIAAIGFQGVALTVWRALQDPIFSYTATPSPPTAPSWAGIAIQGHALGFFIGLVLGMLLLARRDTRPDPLHVWVAVLLVAFSKGLWQIYWYGEGNTYYLLRGPGIVIITVLALVITLALTASDRPIIPARLDRWLARRRGTQTVSRTPHSSSSASDTESETDADARIERTLDLAGTDESDRVRAVTTGNRRHSRRASALTRRGVAGMVVLLVLAILAGMAIPVNTSVIADDGGATGQSGIDIRGYTIEYDENATNELVSGIGIDAMIDDSSMAGSGVIVSSDRYNLWEEAVTKEYLNATGEDTITVGGPGWRETAHVERTGWTPVGNESVYQIWLWEDGEKTERQLAHESDSSRAEVILAERTVTVTTDGGEFGLRVESIETGATASTGMPSENATTEAGGVTFERVGDTVFARVDGTEVAVAAVERYEY</sequence>
<gene>
    <name evidence="8" type="ORF">C480_00810</name>
</gene>
<feature type="transmembrane region" description="Helical" evidence="6">
    <location>
        <begin position="192"/>
        <end position="209"/>
    </location>
</feature>
<dbReference type="Gene3D" id="1.20.1540.10">
    <property type="entry name" value="Rhomboid-like"/>
    <property type="match status" value="1"/>
</dbReference>
<comment type="caution">
    <text evidence="8">The sequence shown here is derived from an EMBL/GenBank/DDBJ whole genome shotgun (WGS) entry which is preliminary data.</text>
</comment>
<dbReference type="InterPro" id="IPR035952">
    <property type="entry name" value="Rhomboid-like_sf"/>
</dbReference>
<keyword evidence="4 6" id="KW-0472">Membrane</keyword>
<evidence type="ECO:0000259" key="7">
    <source>
        <dbReference type="Pfam" id="PF01694"/>
    </source>
</evidence>
<keyword evidence="9" id="KW-1185">Reference proteome</keyword>
<feature type="transmembrane region" description="Helical" evidence="6">
    <location>
        <begin position="43"/>
        <end position="62"/>
    </location>
</feature>
<dbReference type="SUPFAM" id="SSF144091">
    <property type="entry name" value="Rhomboid-like"/>
    <property type="match status" value="1"/>
</dbReference>
<dbReference type="EMBL" id="AOIP01000007">
    <property type="protein sequence ID" value="ELZ10439.1"/>
    <property type="molecule type" value="Genomic_DNA"/>
</dbReference>
<dbReference type="Proteomes" id="UP000011591">
    <property type="component" value="Unassembled WGS sequence"/>
</dbReference>
<feature type="transmembrane region" description="Helical" evidence="6">
    <location>
        <begin position="166"/>
        <end position="185"/>
    </location>
</feature>
<reference evidence="8 9" key="1">
    <citation type="journal article" date="2014" name="PLoS Genet.">
        <title>Phylogenetically driven sequencing of extremely halophilic archaea reveals strategies for static and dynamic osmo-response.</title>
        <authorList>
            <person name="Becker E.A."/>
            <person name="Seitzer P.M."/>
            <person name="Tritt A."/>
            <person name="Larsen D."/>
            <person name="Krusor M."/>
            <person name="Yao A.I."/>
            <person name="Wu D."/>
            <person name="Madern D."/>
            <person name="Eisen J.A."/>
            <person name="Darling A.E."/>
            <person name="Facciotti M.T."/>
        </authorList>
    </citation>
    <scope>NUCLEOTIDE SEQUENCE [LARGE SCALE GENOMIC DNA]</scope>
    <source>
        <strain evidence="8 9">DSM 13077</strain>
    </source>
</reference>
<evidence type="ECO:0000256" key="3">
    <source>
        <dbReference type="ARBA" id="ARBA00022989"/>
    </source>
</evidence>
<protein>
    <submittedName>
        <fullName evidence="8">Rhomboid family protein</fullName>
    </submittedName>
</protein>
<dbReference type="GO" id="GO:0004252">
    <property type="term" value="F:serine-type endopeptidase activity"/>
    <property type="evidence" value="ECO:0007669"/>
    <property type="project" value="InterPro"/>
</dbReference>
<dbReference type="Pfam" id="PF01694">
    <property type="entry name" value="Rhomboid"/>
    <property type="match status" value="1"/>
</dbReference>
<feature type="domain" description="Peptidase S54 rhomboid" evidence="7">
    <location>
        <begin position="145"/>
        <end position="252"/>
    </location>
</feature>
<dbReference type="AlphaFoldDB" id="M0BLE7"/>
<name>M0BLE7_9EURY</name>
<evidence type="ECO:0000256" key="2">
    <source>
        <dbReference type="ARBA" id="ARBA00022692"/>
    </source>
</evidence>
<feature type="transmembrane region" description="Helical" evidence="6">
    <location>
        <begin position="390"/>
        <end position="412"/>
    </location>
</feature>
<dbReference type="RefSeq" id="WP_006663723.1">
    <property type="nucleotide sequence ID" value="NZ_AOIP01000007.1"/>
</dbReference>
<feature type="transmembrane region" description="Helical" evidence="6">
    <location>
        <begin position="229"/>
        <end position="251"/>
    </location>
</feature>
<evidence type="ECO:0000313" key="9">
    <source>
        <dbReference type="Proteomes" id="UP000011591"/>
    </source>
</evidence>
<accession>M0BLE7</accession>
<feature type="transmembrane region" description="Helical" evidence="6">
    <location>
        <begin position="143"/>
        <end position="160"/>
    </location>
</feature>
<evidence type="ECO:0000256" key="1">
    <source>
        <dbReference type="ARBA" id="ARBA00004141"/>
    </source>
</evidence>
<dbReference type="OrthoDB" id="205691at2157"/>
<feature type="region of interest" description="Disordered" evidence="5">
    <location>
        <begin position="333"/>
        <end position="354"/>
    </location>
</feature>
<proteinExistence type="predicted"/>
<dbReference type="InterPro" id="IPR022764">
    <property type="entry name" value="Peptidase_S54_rhomboid_dom"/>
</dbReference>
<evidence type="ECO:0000256" key="6">
    <source>
        <dbReference type="SAM" id="Phobius"/>
    </source>
</evidence>
<comment type="subcellular location">
    <subcellularLocation>
        <location evidence="1">Membrane</location>
        <topology evidence="1">Multi-pass membrane protein</topology>
    </subcellularLocation>
</comment>
<feature type="transmembrane region" description="Helical" evidence="6">
    <location>
        <begin position="101"/>
        <end position="122"/>
    </location>
</feature>
<dbReference type="PATRIC" id="fig|1227491.4.peg.165"/>
<feature type="transmembrane region" description="Helical" evidence="6">
    <location>
        <begin position="289"/>
        <end position="312"/>
    </location>
</feature>
<evidence type="ECO:0000313" key="8">
    <source>
        <dbReference type="EMBL" id="ELZ10439.1"/>
    </source>
</evidence>